<accession>A0A508WRD9</accession>
<protein>
    <submittedName>
        <fullName evidence="1">Uncharacterized protein</fullName>
    </submittedName>
</protein>
<dbReference type="AlphaFoldDB" id="A0A508WRD9"/>
<reference evidence="1" key="1">
    <citation type="submission" date="2019-06" db="EMBL/GenBank/DDBJ databases">
        <authorList>
            <person name="Le Quere A."/>
            <person name="Colella S."/>
        </authorList>
    </citation>
    <scope>NUCLEOTIDE SEQUENCE</scope>
    <source>
        <strain evidence="1">EmedicaeMD41</strain>
    </source>
</reference>
<evidence type="ECO:0000313" key="1">
    <source>
        <dbReference type="EMBL" id="VTZ59823.1"/>
    </source>
</evidence>
<proteinExistence type="predicted"/>
<organism evidence="1">
    <name type="scientific">Sinorhizobium medicae</name>
    <dbReference type="NCBI Taxonomy" id="110321"/>
    <lineage>
        <taxon>Bacteria</taxon>
        <taxon>Pseudomonadati</taxon>
        <taxon>Pseudomonadota</taxon>
        <taxon>Alphaproteobacteria</taxon>
        <taxon>Hyphomicrobiales</taxon>
        <taxon>Rhizobiaceae</taxon>
        <taxon>Sinorhizobium/Ensifer group</taxon>
        <taxon>Sinorhizobium</taxon>
    </lineage>
</organism>
<dbReference type="Proteomes" id="UP000507954">
    <property type="component" value="Unassembled WGS sequence"/>
</dbReference>
<sequence>MPTLATVALVVLDYVGVQPNGYLLPRFIDGRTPSRPLDALSQIGESFREPSCLSQLRISRLWCVRVTGYLALDFSLFSIGEAANLAGLVGH</sequence>
<dbReference type="EMBL" id="CABFNB010000033">
    <property type="protein sequence ID" value="VTZ59823.1"/>
    <property type="molecule type" value="Genomic_DNA"/>
</dbReference>
<name>A0A508WRD9_9HYPH</name>
<gene>
    <name evidence="1" type="ORF">EMEDMD4_1280010</name>
</gene>